<dbReference type="InterPro" id="IPR015421">
    <property type="entry name" value="PyrdxlP-dep_Trfase_major"/>
</dbReference>
<dbReference type="InterPro" id="IPR000653">
    <property type="entry name" value="DegT/StrS_aminotransferase"/>
</dbReference>
<dbReference type="PANTHER" id="PTHR30244">
    <property type="entry name" value="TRANSAMINASE"/>
    <property type="match status" value="1"/>
</dbReference>
<keyword evidence="1" id="KW-0663">Pyridoxal phosphate</keyword>
<dbReference type="InterPro" id="IPR015422">
    <property type="entry name" value="PyrdxlP-dep_Trfase_small"/>
</dbReference>
<dbReference type="Gene3D" id="3.90.1150.10">
    <property type="entry name" value="Aspartate Aminotransferase, domain 1"/>
    <property type="match status" value="1"/>
</dbReference>
<dbReference type="GO" id="GO:0008483">
    <property type="term" value="F:transaminase activity"/>
    <property type="evidence" value="ECO:0007669"/>
    <property type="project" value="UniProtKB-KW"/>
</dbReference>
<name>A0A380T941_9ZZZZ</name>
<gene>
    <name evidence="3" type="primary">desV</name>
    <name evidence="3" type="ORF">DF3PB_1090010</name>
</gene>
<dbReference type="PIRSF" id="PIRSF000390">
    <property type="entry name" value="PLP_StrS"/>
    <property type="match status" value="1"/>
</dbReference>
<dbReference type="Gene3D" id="3.40.640.10">
    <property type="entry name" value="Type I PLP-dependent aspartate aminotransferase-like (Major domain)"/>
    <property type="match status" value="1"/>
</dbReference>
<dbReference type="GO" id="GO:0030170">
    <property type="term" value="F:pyridoxal phosphate binding"/>
    <property type="evidence" value="ECO:0007669"/>
    <property type="project" value="TreeGrafter"/>
</dbReference>
<dbReference type="GO" id="GO:0000271">
    <property type="term" value="P:polysaccharide biosynthetic process"/>
    <property type="evidence" value="ECO:0007669"/>
    <property type="project" value="TreeGrafter"/>
</dbReference>
<sequence>MNKKILPADPKAGYLAAQAEIDDAIRRVLQSGHYILGPEVEAFEKEFSAWLGAGGAVTVANGTDALELALRVLGIGPGDKVVTVANTVTATVSAIAATGARAVFVDVDPATMLLDVAALENLLTTLRDPKIKAVVPVHLYGQAVDMPRLMEVAAKHNLAVLEDCAQAHGAAVGGRKAGTWGRLAAFSFYPTKNLGALGDGGAVCGSDAGLLEQVRLLRQYGWRKRYVSELHGRNSRLDEMQSAILRVRLGRLDAENARRSVGAARYLAGLKNAPLTLPVPAEGRTHCWHQFVVRTPRRDDLKAQLEKKGILCGVLYPVPIHRQPAYHDAALSFPHTEQSCAEVLSLPLHPGLSDDDIDRVVREVAGFFAGN</sequence>
<dbReference type="SUPFAM" id="SSF53383">
    <property type="entry name" value="PLP-dependent transferases"/>
    <property type="match status" value="1"/>
</dbReference>
<evidence type="ECO:0000313" key="3">
    <source>
        <dbReference type="EMBL" id="SUS03690.1"/>
    </source>
</evidence>
<dbReference type="EMBL" id="UIDG01000012">
    <property type="protein sequence ID" value="SUS03690.1"/>
    <property type="molecule type" value="Genomic_DNA"/>
</dbReference>
<evidence type="ECO:0000256" key="2">
    <source>
        <dbReference type="ARBA" id="ARBA00037999"/>
    </source>
</evidence>
<evidence type="ECO:0000256" key="1">
    <source>
        <dbReference type="ARBA" id="ARBA00022898"/>
    </source>
</evidence>
<reference evidence="3" key="1">
    <citation type="submission" date="2018-07" db="EMBL/GenBank/DDBJ databases">
        <authorList>
            <person name="Quirk P.G."/>
            <person name="Krulwich T.A."/>
        </authorList>
    </citation>
    <scope>NUCLEOTIDE SEQUENCE</scope>
</reference>
<keyword evidence="3" id="KW-0032">Aminotransferase</keyword>
<dbReference type="AlphaFoldDB" id="A0A380T941"/>
<dbReference type="CDD" id="cd00616">
    <property type="entry name" value="AHBA_syn"/>
    <property type="match status" value="1"/>
</dbReference>
<organism evidence="3">
    <name type="scientific">metagenome</name>
    <dbReference type="NCBI Taxonomy" id="256318"/>
    <lineage>
        <taxon>unclassified sequences</taxon>
        <taxon>metagenomes</taxon>
    </lineage>
</organism>
<protein>
    <submittedName>
        <fullName evidence="3">dTDP-3-amino-3,4,6-trideoxy-alpha-D-glucose transaminase</fullName>
        <ecNumber evidence="3">2.6.1.106</ecNumber>
    </submittedName>
</protein>
<dbReference type="EC" id="2.6.1.106" evidence="3"/>
<dbReference type="PANTHER" id="PTHR30244:SF36">
    <property type="entry name" value="3-OXO-GLUCOSE-6-PHOSPHATE:GLUTAMATE AMINOTRANSFERASE"/>
    <property type="match status" value="1"/>
</dbReference>
<dbReference type="InterPro" id="IPR015424">
    <property type="entry name" value="PyrdxlP-dep_Trfase"/>
</dbReference>
<accession>A0A380T941</accession>
<keyword evidence="3" id="KW-0808">Transferase</keyword>
<comment type="similarity">
    <text evidence="2">Belongs to the DegT/DnrJ/EryC1 family.</text>
</comment>
<dbReference type="Pfam" id="PF01041">
    <property type="entry name" value="DegT_DnrJ_EryC1"/>
    <property type="match status" value="1"/>
</dbReference>
<proteinExistence type="inferred from homology"/>